<dbReference type="EMBL" id="ML119859">
    <property type="protein sequence ID" value="RPA72500.1"/>
    <property type="molecule type" value="Genomic_DNA"/>
</dbReference>
<proteinExistence type="predicted"/>
<evidence type="ECO:0000256" key="1">
    <source>
        <dbReference type="SAM" id="MobiDB-lite"/>
    </source>
</evidence>
<gene>
    <name evidence="2" type="ORF">BJ508DRAFT_334987</name>
</gene>
<feature type="compositionally biased region" description="Low complexity" evidence="1">
    <location>
        <begin position="9"/>
        <end position="123"/>
    </location>
</feature>
<name>A0A3N4HKS9_ASCIM</name>
<accession>A0A3N4HKS9</accession>
<protein>
    <submittedName>
        <fullName evidence="2">Uncharacterized protein</fullName>
    </submittedName>
</protein>
<feature type="compositionally biased region" description="Basic and acidic residues" evidence="1">
    <location>
        <begin position="272"/>
        <end position="291"/>
    </location>
</feature>
<evidence type="ECO:0000313" key="2">
    <source>
        <dbReference type="EMBL" id="RPA72500.1"/>
    </source>
</evidence>
<feature type="region of interest" description="Disordered" evidence="1">
    <location>
        <begin position="272"/>
        <end position="318"/>
    </location>
</feature>
<dbReference type="AlphaFoldDB" id="A0A3N4HKS9"/>
<organism evidence="2 3">
    <name type="scientific">Ascobolus immersus RN42</name>
    <dbReference type="NCBI Taxonomy" id="1160509"/>
    <lineage>
        <taxon>Eukaryota</taxon>
        <taxon>Fungi</taxon>
        <taxon>Dikarya</taxon>
        <taxon>Ascomycota</taxon>
        <taxon>Pezizomycotina</taxon>
        <taxon>Pezizomycetes</taxon>
        <taxon>Pezizales</taxon>
        <taxon>Ascobolaceae</taxon>
        <taxon>Ascobolus</taxon>
    </lineage>
</organism>
<feature type="compositionally biased region" description="Basic and acidic residues" evidence="1">
    <location>
        <begin position="305"/>
        <end position="318"/>
    </location>
</feature>
<keyword evidence="3" id="KW-1185">Reference proteome</keyword>
<dbReference type="Proteomes" id="UP000275078">
    <property type="component" value="Unassembled WGS sequence"/>
</dbReference>
<reference evidence="2 3" key="1">
    <citation type="journal article" date="2018" name="Nat. Ecol. Evol.">
        <title>Pezizomycetes genomes reveal the molecular basis of ectomycorrhizal truffle lifestyle.</title>
        <authorList>
            <person name="Murat C."/>
            <person name="Payen T."/>
            <person name="Noel B."/>
            <person name="Kuo A."/>
            <person name="Morin E."/>
            <person name="Chen J."/>
            <person name="Kohler A."/>
            <person name="Krizsan K."/>
            <person name="Balestrini R."/>
            <person name="Da Silva C."/>
            <person name="Montanini B."/>
            <person name="Hainaut M."/>
            <person name="Levati E."/>
            <person name="Barry K.W."/>
            <person name="Belfiori B."/>
            <person name="Cichocki N."/>
            <person name="Clum A."/>
            <person name="Dockter R.B."/>
            <person name="Fauchery L."/>
            <person name="Guy J."/>
            <person name="Iotti M."/>
            <person name="Le Tacon F."/>
            <person name="Lindquist E.A."/>
            <person name="Lipzen A."/>
            <person name="Malagnac F."/>
            <person name="Mello A."/>
            <person name="Molinier V."/>
            <person name="Miyauchi S."/>
            <person name="Poulain J."/>
            <person name="Riccioni C."/>
            <person name="Rubini A."/>
            <person name="Sitrit Y."/>
            <person name="Splivallo R."/>
            <person name="Traeger S."/>
            <person name="Wang M."/>
            <person name="Zifcakova L."/>
            <person name="Wipf D."/>
            <person name="Zambonelli A."/>
            <person name="Paolocci F."/>
            <person name="Nowrousian M."/>
            <person name="Ottonello S."/>
            <person name="Baldrian P."/>
            <person name="Spatafora J.W."/>
            <person name="Henrissat B."/>
            <person name="Nagy L.G."/>
            <person name="Aury J.M."/>
            <person name="Wincker P."/>
            <person name="Grigoriev I.V."/>
            <person name="Bonfante P."/>
            <person name="Martin F.M."/>
        </authorList>
    </citation>
    <scope>NUCLEOTIDE SEQUENCE [LARGE SCALE GENOMIC DNA]</scope>
    <source>
        <strain evidence="2 3">RN42</strain>
    </source>
</reference>
<feature type="region of interest" description="Disordered" evidence="1">
    <location>
        <begin position="1"/>
        <end position="123"/>
    </location>
</feature>
<sequence length="621" mass="67597">MASAPVHCASAAPPSATREASPSAAASAASPPSASATREASPTAAKSDAPPSATREASPSAAASAASPPSASATREASPSAAASDAPPSATREASPSAAASAASPPSASATREASPASSTTSTAIVDAALEARGLTRSGYSLPEPPKPTGLLLFESCKGIIGKQIMSLTPNKHFRIIHSNVELVRNCVIASEQINDLRFPNLARDGPSHVFFQCRLDRDGIVLKGEVVDALTLHEDAAKSALIYNRLIIQRTIGAHLVKCDPHAIRASHEAVRKLKQEEDKTNSKPKDVKKPRSRTRGAGASPESRPRWQDPEMKGTFLDPEHPEIKAALKSYRSKGLSDAVIRRMRKTPKILPYILSASFPTEDDLADDQYFMLQWESCAIPRLFEYPLQNIAGYYRFRLGFPSDQRSPSDSRTTQRYSWFKELVYAVAAFLGITLPLQKKLRSKYSYMVDAIISCIILAPCMAGIIKDGLLYMRSTLGEGRHTADDLMKATLSQARGDPAADAFTLNKHRRFTGIDRREMSMWFRGILVYDSDVANHYKTQSNLAKEAKADSDDIIMPEAAFTAEIHRLYVTACAPKETIDRINTTVEDYMVHAKVVRIWVMTILGLDLNRMSRTPRGD</sequence>
<evidence type="ECO:0000313" key="3">
    <source>
        <dbReference type="Proteomes" id="UP000275078"/>
    </source>
</evidence>